<dbReference type="Proteomes" id="UP000664169">
    <property type="component" value="Unassembled WGS sequence"/>
</dbReference>
<evidence type="ECO:0000256" key="1">
    <source>
        <dbReference type="SAM" id="MobiDB-lite"/>
    </source>
</evidence>
<feature type="compositionally biased region" description="Polar residues" evidence="1">
    <location>
        <begin position="89"/>
        <end position="99"/>
    </location>
</feature>
<proteinExistence type="predicted"/>
<keyword evidence="3" id="KW-1185">Reference proteome</keyword>
<gene>
    <name evidence="2" type="ORF">GOMPHAMPRED_008294</name>
</gene>
<feature type="region of interest" description="Disordered" evidence="1">
    <location>
        <begin position="156"/>
        <end position="260"/>
    </location>
</feature>
<organism evidence="2 3">
    <name type="scientific">Gomphillus americanus</name>
    <dbReference type="NCBI Taxonomy" id="1940652"/>
    <lineage>
        <taxon>Eukaryota</taxon>
        <taxon>Fungi</taxon>
        <taxon>Dikarya</taxon>
        <taxon>Ascomycota</taxon>
        <taxon>Pezizomycotina</taxon>
        <taxon>Lecanoromycetes</taxon>
        <taxon>OSLEUM clade</taxon>
        <taxon>Ostropomycetidae</taxon>
        <taxon>Ostropales</taxon>
        <taxon>Graphidaceae</taxon>
        <taxon>Gomphilloideae</taxon>
        <taxon>Gomphillus</taxon>
    </lineage>
</organism>
<evidence type="ECO:0000313" key="2">
    <source>
        <dbReference type="EMBL" id="CAF9914820.1"/>
    </source>
</evidence>
<dbReference type="EMBL" id="CAJPDQ010000009">
    <property type="protein sequence ID" value="CAF9914820.1"/>
    <property type="molecule type" value="Genomic_DNA"/>
</dbReference>
<feature type="compositionally biased region" description="Polar residues" evidence="1">
    <location>
        <begin position="108"/>
        <end position="123"/>
    </location>
</feature>
<name>A0A8H3F078_9LECA</name>
<accession>A0A8H3F078</accession>
<comment type="caution">
    <text evidence="2">The sequence shown here is derived from an EMBL/GenBank/DDBJ whole genome shotgun (WGS) entry which is preliminary data.</text>
</comment>
<reference evidence="2" key="1">
    <citation type="submission" date="2021-03" db="EMBL/GenBank/DDBJ databases">
        <authorList>
            <person name="Tagirdzhanova G."/>
        </authorList>
    </citation>
    <scope>NUCLEOTIDE SEQUENCE</scope>
</reference>
<dbReference type="AlphaFoldDB" id="A0A8H3F078"/>
<protein>
    <submittedName>
        <fullName evidence="2">Uncharacterized protein</fullName>
    </submittedName>
</protein>
<dbReference type="OrthoDB" id="5405791at2759"/>
<evidence type="ECO:0000313" key="3">
    <source>
        <dbReference type="Proteomes" id="UP000664169"/>
    </source>
</evidence>
<feature type="compositionally biased region" description="Low complexity" evidence="1">
    <location>
        <begin position="77"/>
        <end position="88"/>
    </location>
</feature>
<feature type="region of interest" description="Disordered" evidence="1">
    <location>
        <begin position="77"/>
        <end position="131"/>
    </location>
</feature>
<sequence>MPPRINQGQSSFSVSQESQQVICPLKNQDGTNCRKRCLGEKRFRSMQEHIRRAHPDHYIPKLPATEESFQAMINTAPSARPAPASTPSQHYLNTSTSPDSGRYIGGHNSYSQDRQSAYSSPAPTRTLDDPYPAAANAATAAVALAQLHGVRQDSVWASDTENENEHRRPTTNSSYDLPPLRNHLLDGPFSSFGGNRPRELLPSMLDRSPPGRSSTLPPIPRSRPRKSSLTSARRPKHERTKSKEYARRMSMGKASSAEPSSQYNRWIELIDAATSANEADSDRDLTPVCEFSYSESLQLTFDRYPNRRVP</sequence>